<comment type="subcellular location">
    <subcellularLocation>
        <location evidence="1 9">Cell membrane</location>
        <topology evidence="1 9">Multi-pass membrane protein</topology>
    </subcellularLocation>
</comment>
<keyword evidence="7 9" id="KW-1133">Transmembrane helix</keyword>
<evidence type="ECO:0000313" key="11">
    <source>
        <dbReference type="Proteomes" id="UP000712673"/>
    </source>
</evidence>
<evidence type="ECO:0000256" key="3">
    <source>
        <dbReference type="ARBA" id="ARBA00006263"/>
    </source>
</evidence>
<reference evidence="10" key="1">
    <citation type="submission" date="2019-03" db="EMBL/GenBank/DDBJ databases">
        <title>Lake Tanganyika Metagenome-Assembled Genomes (MAGs).</title>
        <authorList>
            <person name="Tran P."/>
        </authorList>
    </citation>
    <scope>NUCLEOTIDE SEQUENCE</scope>
    <source>
        <strain evidence="10">K_DeepCast_65m_m2_066</strain>
    </source>
</reference>
<keyword evidence="5 9" id="KW-0169">Cobalamin biosynthesis</keyword>
<dbReference type="HAMAP" id="MF_00024">
    <property type="entry name" value="CobD_CbiB"/>
    <property type="match status" value="1"/>
</dbReference>
<sequence length="312" mass="33063">MDSGVIPLVLACLLDLVLGDPPNRYHPVAWMGRSISMARRFAPPWNPGLAFLYGAGIVGAGVLLVGSLGLVVEASLQFLPLPWYWLAEACALKTTFALRGLARAALQVRAALLAGDLERARALLSWHLVSRDTSTLTSSQVAAATVESIAENASDGIVAPLLFYAIGGLPAALIYRFLNTADAMLGYRDPEREWLGKVPARVDDLVNLLPARLTASCFLLATQCMGGPIRRAWGIWWRDAGQTASPNAGRPMSVMAGALGIELEKVGHYCLGAGQALPAARDITGAVRLLAWAMAIAVSGLSALQGLIAWLV</sequence>
<evidence type="ECO:0000256" key="9">
    <source>
        <dbReference type="HAMAP-Rule" id="MF_00024"/>
    </source>
</evidence>
<dbReference type="GO" id="GO:0005886">
    <property type="term" value="C:plasma membrane"/>
    <property type="evidence" value="ECO:0007669"/>
    <property type="project" value="UniProtKB-SubCell"/>
</dbReference>
<comment type="caution">
    <text evidence="9">Lacks conserved residue(s) required for the propagation of feature annotation.</text>
</comment>
<evidence type="ECO:0000313" key="10">
    <source>
        <dbReference type="EMBL" id="MBM3225141.1"/>
    </source>
</evidence>
<feature type="transmembrane region" description="Helical" evidence="9">
    <location>
        <begin position="289"/>
        <end position="311"/>
    </location>
</feature>
<protein>
    <recommendedName>
        <fullName evidence="9">Cobalamin biosynthesis protein CobD</fullName>
    </recommendedName>
</protein>
<evidence type="ECO:0000256" key="2">
    <source>
        <dbReference type="ARBA" id="ARBA00004953"/>
    </source>
</evidence>
<feature type="transmembrane region" description="Helical" evidence="9">
    <location>
        <begin position="157"/>
        <end position="178"/>
    </location>
</feature>
<dbReference type="EMBL" id="VGLS01000493">
    <property type="protein sequence ID" value="MBM3225141.1"/>
    <property type="molecule type" value="Genomic_DNA"/>
</dbReference>
<evidence type="ECO:0000256" key="4">
    <source>
        <dbReference type="ARBA" id="ARBA00022475"/>
    </source>
</evidence>
<evidence type="ECO:0000256" key="8">
    <source>
        <dbReference type="ARBA" id="ARBA00023136"/>
    </source>
</evidence>
<comment type="caution">
    <text evidence="10">The sequence shown here is derived from an EMBL/GenBank/DDBJ whole genome shotgun (WGS) entry which is preliminary data.</text>
</comment>
<evidence type="ECO:0000256" key="5">
    <source>
        <dbReference type="ARBA" id="ARBA00022573"/>
    </source>
</evidence>
<evidence type="ECO:0000256" key="7">
    <source>
        <dbReference type="ARBA" id="ARBA00022989"/>
    </source>
</evidence>
<comment type="pathway">
    <text evidence="2 9">Cofactor biosynthesis; adenosylcobalamin biosynthesis.</text>
</comment>
<dbReference type="GO" id="GO:0048472">
    <property type="term" value="F:threonine-phosphate decarboxylase activity"/>
    <property type="evidence" value="ECO:0007669"/>
    <property type="project" value="InterPro"/>
</dbReference>
<dbReference type="Proteomes" id="UP000712673">
    <property type="component" value="Unassembled WGS sequence"/>
</dbReference>
<evidence type="ECO:0000256" key="6">
    <source>
        <dbReference type="ARBA" id="ARBA00022692"/>
    </source>
</evidence>
<dbReference type="GO" id="GO:0009236">
    <property type="term" value="P:cobalamin biosynthetic process"/>
    <property type="evidence" value="ECO:0007669"/>
    <property type="project" value="UniProtKB-UniRule"/>
</dbReference>
<gene>
    <name evidence="9 10" type="primary">cobD</name>
    <name evidence="10" type="ORF">FJZ47_15250</name>
</gene>
<evidence type="ECO:0000256" key="1">
    <source>
        <dbReference type="ARBA" id="ARBA00004651"/>
    </source>
</evidence>
<keyword evidence="6 9" id="KW-0812">Transmembrane</keyword>
<comment type="similarity">
    <text evidence="3 9">Belongs to the CobD/CbiB family.</text>
</comment>
<proteinExistence type="inferred from homology"/>
<keyword evidence="4 9" id="KW-1003">Cell membrane</keyword>
<dbReference type="GO" id="GO:0015420">
    <property type="term" value="F:ABC-type vitamin B12 transporter activity"/>
    <property type="evidence" value="ECO:0007669"/>
    <property type="project" value="UniProtKB-UniRule"/>
</dbReference>
<accession>A0A937W1J5</accession>
<organism evidence="10 11">
    <name type="scientific">Tectimicrobiota bacterium</name>
    <dbReference type="NCBI Taxonomy" id="2528274"/>
    <lineage>
        <taxon>Bacteria</taxon>
        <taxon>Pseudomonadati</taxon>
        <taxon>Nitrospinota/Tectimicrobiota group</taxon>
        <taxon>Candidatus Tectimicrobiota</taxon>
    </lineage>
</organism>
<dbReference type="InterPro" id="IPR004485">
    <property type="entry name" value="Cobalamin_biosynth_CobD/CbiB"/>
</dbReference>
<dbReference type="PANTHER" id="PTHR34308">
    <property type="entry name" value="COBALAMIN BIOSYNTHESIS PROTEIN CBIB"/>
    <property type="match status" value="1"/>
</dbReference>
<dbReference type="Pfam" id="PF03186">
    <property type="entry name" value="CobD_Cbib"/>
    <property type="match status" value="1"/>
</dbReference>
<dbReference type="PANTHER" id="PTHR34308:SF1">
    <property type="entry name" value="COBALAMIN BIOSYNTHESIS PROTEIN CBIB"/>
    <property type="match status" value="1"/>
</dbReference>
<keyword evidence="8 9" id="KW-0472">Membrane</keyword>
<feature type="transmembrane region" description="Helical" evidence="9">
    <location>
        <begin position="50"/>
        <end position="71"/>
    </location>
</feature>
<dbReference type="NCBIfam" id="TIGR00380">
    <property type="entry name" value="cobal_cbiB"/>
    <property type="match status" value="1"/>
</dbReference>
<name>A0A937W1J5_UNCTE</name>
<comment type="function">
    <text evidence="9">Converts cobyric acid to cobinamide by the addition of aminopropanol on the F carboxylic group.</text>
</comment>
<dbReference type="AlphaFoldDB" id="A0A937W1J5"/>